<organism evidence="3 4">
    <name type="scientific">Mycena maculata</name>
    <dbReference type="NCBI Taxonomy" id="230809"/>
    <lineage>
        <taxon>Eukaryota</taxon>
        <taxon>Fungi</taxon>
        <taxon>Dikarya</taxon>
        <taxon>Basidiomycota</taxon>
        <taxon>Agaricomycotina</taxon>
        <taxon>Agaricomycetes</taxon>
        <taxon>Agaricomycetidae</taxon>
        <taxon>Agaricales</taxon>
        <taxon>Marasmiineae</taxon>
        <taxon>Mycenaceae</taxon>
        <taxon>Mycena</taxon>
    </lineage>
</organism>
<keyword evidence="2" id="KW-0472">Membrane</keyword>
<gene>
    <name evidence="3" type="ORF">DFH07DRAFT_1060491</name>
</gene>
<protein>
    <submittedName>
        <fullName evidence="3">Uncharacterized protein</fullName>
    </submittedName>
</protein>
<sequence>MSRNLSRPPLDNENGYEERAVQQGGYPHPSAPPQALRAGPQRQYSRPTMRDPQPGPALQSRYPEQPVLERQRSRPDQQYQERPVQRQRSRPDQEQLPQPVLQRQRSRPDQQYPERPLPQTLQRQPSRPDQYSPEETMPNPYLYDKVPQPVPVAPVFVQAHTTPSDSQTTLSSQTILPKYATIMRGNSDDELDNADVFWRRFNANAQLQQLPDAEKSSWLEKNEGKSTRYSRRLWLIGLLLVILAAVGIGVGVFISFHDNSNTSRPDAIGGAADAGTVTAAGTAVSTAVGTAGGTATSSSPVVHPTNTVP</sequence>
<feature type="region of interest" description="Disordered" evidence="1">
    <location>
        <begin position="1"/>
        <end position="144"/>
    </location>
</feature>
<evidence type="ECO:0000256" key="1">
    <source>
        <dbReference type="SAM" id="MobiDB-lite"/>
    </source>
</evidence>
<feature type="transmembrane region" description="Helical" evidence="2">
    <location>
        <begin position="233"/>
        <end position="256"/>
    </location>
</feature>
<dbReference type="EMBL" id="JARJLG010000056">
    <property type="protein sequence ID" value="KAJ7758165.1"/>
    <property type="molecule type" value="Genomic_DNA"/>
</dbReference>
<keyword evidence="2" id="KW-1133">Transmembrane helix</keyword>
<accession>A0AAD7J843</accession>
<dbReference type="AlphaFoldDB" id="A0AAD7J843"/>
<evidence type="ECO:0000256" key="2">
    <source>
        <dbReference type="SAM" id="Phobius"/>
    </source>
</evidence>
<keyword evidence="4" id="KW-1185">Reference proteome</keyword>
<feature type="region of interest" description="Disordered" evidence="1">
    <location>
        <begin position="290"/>
        <end position="309"/>
    </location>
</feature>
<feature type="compositionally biased region" description="Polar residues" evidence="1">
    <location>
        <begin position="119"/>
        <end position="129"/>
    </location>
</feature>
<dbReference type="Proteomes" id="UP001215280">
    <property type="component" value="Unassembled WGS sequence"/>
</dbReference>
<evidence type="ECO:0000313" key="3">
    <source>
        <dbReference type="EMBL" id="KAJ7758165.1"/>
    </source>
</evidence>
<proteinExistence type="predicted"/>
<comment type="caution">
    <text evidence="3">The sequence shown here is derived from an EMBL/GenBank/DDBJ whole genome shotgun (WGS) entry which is preliminary data.</text>
</comment>
<reference evidence="3" key="1">
    <citation type="submission" date="2023-03" db="EMBL/GenBank/DDBJ databases">
        <title>Massive genome expansion in bonnet fungi (Mycena s.s.) driven by repeated elements and novel gene families across ecological guilds.</title>
        <authorList>
            <consortium name="Lawrence Berkeley National Laboratory"/>
            <person name="Harder C.B."/>
            <person name="Miyauchi S."/>
            <person name="Viragh M."/>
            <person name="Kuo A."/>
            <person name="Thoen E."/>
            <person name="Andreopoulos B."/>
            <person name="Lu D."/>
            <person name="Skrede I."/>
            <person name="Drula E."/>
            <person name="Henrissat B."/>
            <person name="Morin E."/>
            <person name="Kohler A."/>
            <person name="Barry K."/>
            <person name="LaButti K."/>
            <person name="Morin E."/>
            <person name="Salamov A."/>
            <person name="Lipzen A."/>
            <person name="Mereny Z."/>
            <person name="Hegedus B."/>
            <person name="Baldrian P."/>
            <person name="Stursova M."/>
            <person name="Weitz H."/>
            <person name="Taylor A."/>
            <person name="Grigoriev I.V."/>
            <person name="Nagy L.G."/>
            <person name="Martin F."/>
            <person name="Kauserud H."/>
        </authorList>
    </citation>
    <scope>NUCLEOTIDE SEQUENCE</scope>
    <source>
        <strain evidence="3">CBHHK188m</strain>
    </source>
</reference>
<evidence type="ECO:0000313" key="4">
    <source>
        <dbReference type="Proteomes" id="UP001215280"/>
    </source>
</evidence>
<keyword evidence="2" id="KW-0812">Transmembrane</keyword>
<feature type="compositionally biased region" description="Low complexity" evidence="1">
    <location>
        <begin position="290"/>
        <end position="299"/>
    </location>
</feature>
<name>A0AAD7J843_9AGAR</name>